<keyword evidence="3" id="KW-1185">Reference proteome</keyword>
<organism evidence="2 3">
    <name type="scientific">Desulfotalea psychrophila</name>
    <dbReference type="NCBI Taxonomy" id="84980"/>
    <lineage>
        <taxon>Bacteria</taxon>
        <taxon>Pseudomonadati</taxon>
        <taxon>Thermodesulfobacteriota</taxon>
        <taxon>Desulfobulbia</taxon>
        <taxon>Desulfobulbales</taxon>
        <taxon>Desulfocapsaceae</taxon>
        <taxon>Desulfotalea</taxon>
    </lineage>
</organism>
<dbReference type="InterPro" id="IPR050194">
    <property type="entry name" value="Glycosyltransferase_grp1"/>
</dbReference>
<sequence>MPVSQSGVKYLTEKGFPQTRLRIARLGVKRMKTVARFSSDGMLRVVSCSNLIPLKRIPMLCKALSMLNHPFSWTHFGDGEERSILERLITDLPKHGTANLFGRIPNHEILSYYQNNPVDIFVNVSSSEGVPVSVMEAMIAGIPCIATNVGGTSELINNDCGYLLPADIDSTELASILETIITSPIAWQQKRTSSFLRACQLCDAKKNYHEFSELLQNMLRTGTQA</sequence>
<dbReference type="PANTHER" id="PTHR45947">
    <property type="entry name" value="SULFOQUINOVOSYL TRANSFERASE SQD2"/>
    <property type="match status" value="1"/>
</dbReference>
<dbReference type="EMBL" id="JAFITO010000020">
    <property type="protein sequence ID" value="MBN4068515.1"/>
    <property type="molecule type" value="Genomic_DNA"/>
</dbReference>
<dbReference type="Proteomes" id="UP000717534">
    <property type="component" value="Unassembled WGS sequence"/>
</dbReference>
<evidence type="ECO:0000313" key="2">
    <source>
        <dbReference type="EMBL" id="MBN4068515.1"/>
    </source>
</evidence>
<gene>
    <name evidence="2" type="ORF">JYU06_03220</name>
</gene>
<dbReference type="Pfam" id="PF00534">
    <property type="entry name" value="Glycos_transf_1"/>
    <property type="match status" value="1"/>
</dbReference>
<dbReference type="PANTHER" id="PTHR45947:SF3">
    <property type="entry name" value="SULFOQUINOVOSYL TRANSFERASE SQD2"/>
    <property type="match status" value="1"/>
</dbReference>
<reference evidence="2 3" key="1">
    <citation type="submission" date="2021-02" db="EMBL/GenBank/DDBJ databases">
        <title>Activity-based single-cell genomes from oceanic crustal fluid captures similar information to metagenomic and metatranscriptomic surveys with orders of magnitude less sampling.</title>
        <authorList>
            <person name="D'Angelo T.S."/>
            <person name="Orcutt B.N."/>
        </authorList>
    </citation>
    <scope>NUCLEOTIDE SEQUENCE [LARGE SCALE GENOMIC DNA]</scope>
    <source>
        <strain evidence="2">AH-315-G02</strain>
    </source>
</reference>
<evidence type="ECO:0000259" key="1">
    <source>
        <dbReference type="Pfam" id="PF00534"/>
    </source>
</evidence>
<name>A0ABS3AYW7_9BACT</name>
<proteinExistence type="predicted"/>
<evidence type="ECO:0000313" key="3">
    <source>
        <dbReference type="Proteomes" id="UP000717534"/>
    </source>
</evidence>
<comment type="caution">
    <text evidence="2">The sequence shown here is derived from an EMBL/GenBank/DDBJ whole genome shotgun (WGS) entry which is preliminary data.</text>
</comment>
<protein>
    <submittedName>
        <fullName evidence="2">Glycosyltransferase</fullName>
    </submittedName>
</protein>
<dbReference type="SUPFAM" id="SSF53756">
    <property type="entry name" value="UDP-Glycosyltransferase/glycogen phosphorylase"/>
    <property type="match status" value="1"/>
</dbReference>
<dbReference type="InterPro" id="IPR001296">
    <property type="entry name" value="Glyco_trans_1"/>
</dbReference>
<feature type="domain" description="Glycosyl transferase family 1" evidence="1">
    <location>
        <begin position="45"/>
        <end position="184"/>
    </location>
</feature>
<accession>A0ABS3AYW7</accession>
<dbReference type="Gene3D" id="3.40.50.2000">
    <property type="entry name" value="Glycogen Phosphorylase B"/>
    <property type="match status" value="1"/>
</dbReference>